<dbReference type="AlphaFoldDB" id="A0A2P2JWM3"/>
<accession>A0A2P2JWM3</accession>
<keyword evidence="1" id="KW-0812">Transmembrane</keyword>
<evidence type="ECO:0000256" key="1">
    <source>
        <dbReference type="SAM" id="Phobius"/>
    </source>
</evidence>
<name>A0A2P2JWM3_RHIMU</name>
<feature type="transmembrane region" description="Helical" evidence="1">
    <location>
        <begin position="12"/>
        <end position="33"/>
    </location>
</feature>
<sequence>MAEWGKTVDTYVVVLIFPWSYRIFFCPLNVFWLRLLVPLGSLNSCFICNHTIGLRELPRI</sequence>
<organism evidence="2">
    <name type="scientific">Rhizophora mucronata</name>
    <name type="common">Asiatic mangrove</name>
    <dbReference type="NCBI Taxonomy" id="61149"/>
    <lineage>
        <taxon>Eukaryota</taxon>
        <taxon>Viridiplantae</taxon>
        <taxon>Streptophyta</taxon>
        <taxon>Embryophyta</taxon>
        <taxon>Tracheophyta</taxon>
        <taxon>Spermatophyta</taxon>
        <taxon>Magnoliopsida</taxon>
        <taxon>eudicotyledons</taxon>
        <taxon>Gunneridae</taxon>
        <taxon>Pentapetalae</taxon>
        <taxon>rosids</taxon>
        <taxon>fabids</taxon>
        <taxon>Malpighiales</taxon>
        <taxon>Rhizophoraceae</taxon>
        <taxon>Rhizophora</taxon>
    </lineage>
</organism>
<dbReference type="EMBL" id="GGEC01017381">
    <property type="protein sequence ID" value="MBW97864.1"/>
    <property type="molecule type" value="Transcribed_RNA"/>
</dbReference>
<evidence type="ECO:0000313" key="2">
    <source>
        <dbReference type="EMBL" id="MBW97865.1"/>
    </source>
</evidence>
<keyword evidence="1" id="KW-0472">Membrane</keyword>
<protein>
    <submittedName>
        <fullName evidence="2">Mediator of RNA polymerase II transcription subunit 9</fullName>
    </submittedName>
</protein>
<reference evidence="2" key="1">
    <citation type="submission" date="2018-02" db="EMBL/GenBank/DDBJ databases">
        <title>Rhizophora mucronata_Transcriptome.</title>
        <authorList>
            <person name="Meera S.P."/>
            <person name="Sreeshan A."/>
            <person name="Augustine A."/>
        </authorList>
    </citation>
    <scope>NUCLEOTIDE SEQUENCE</scope>
    <source>
        <tissue evidence="2">Leaf</tissue>
    </source>
</reference>
<dbReference type="EMBL" id="GGEC01017382">
    <property type="protein sequence ID" value="MBW97865.1"/>
    <property type="molecule type" value="Transcribed_RNA"/>
</dbReference>
<keyword evidence="1" id="KW-1133">Transmembrane helix</keyword>
<proteinExistence type="predicted"/>